<evidence type="ECO:0000313" key="6">
    <source>
        <dbReference type="EMBL" id="SNS94366.1"/>
    </source>
</evidence>
<dbReference type="AlphaFoldDB" id="A0A239IKR8"/>
<dbReference type="Gene3D" id="1.10.10.10">
    <property type="entry name" value="Winged helix-like DNA-binding domain superfamily/Winged helix DNA-binding domain"/>
    <property type="match status" value="1"/>
</dbReference>
<dbReference type="GO" id="GO:0003700">
    <property type="term" value="F:DNA-binding transcription factor activity"/>
    <property type="evidence" value="ECO:0007669"/>
    <property type="project" value="TreeGrafter"/>
</dbReference>
<reference evidence="6 7" key="1">
    <citation type="submission" date="2017-06" db="EMBL/GenBank/DDBJ databases">
        <authorList>
            <person name="Kim H.J."/>
            <person name="Triplett B.A."/>
        </authorList>
    </citation>
    <scope>NUCLEOTIDE SEQUENCE [LARGE SCALE GENOMIC DNA]</scope>
    <source>
        <strain evidence="6 7">U15</strain>
    </source>
</reference>
<name>A0A239IKR8_9BURK</name>
<organism evidence="6 7">
    <name type="scientific">Noviherbaspirillum humi</name>
    <dbReference type="NCBI Taxonomy" id="1688639"/>
    <lineage>
        <taxon>Bacteria</taxon>
        <taxon>Pseudomonadati</taxon>
        <taxon>Pseudomonadota</taxon>
        <taxon>Betaproteobacteria</taxon>
        <taxon>Burkholderiales</taxon>
        <taxon>Oxalobacteraceae</taxon>
        <taxon>Noviherbaspirillum</taxon>
    </lineage>
</organism>
<evidence type="ECO:0000313" key="7">
    <source>
        <dbReference type="Proteomes" id="UP000198284"/>
    </source>
</evidence>
<protein>
    <submittedName>
        <fullName evidence="6">Transcriptional regulator, IclR family</fullName>
    </submittedName>
</protein>
<sequence>MAKTASAAKPKVRLSSVANAMRLLKSFSDDNYEIGISELAKQLRLAKSTAHRLASTLVEAGMLEQNAETGKYKLGLVVFELGSLVRRKMDFSNEAKPVLMHLREKTGETVHLAILESASIIYTNTLESKQSIRMTSDVGLRRSAFASAEGMVLLAFQSKQEIELLLKSRDPSVPKEVAANTAALAKEFATIRNRGYSIDDEESEPGLCSIAAPIRDYTGNVVAAVSIAGPAQRLNKKTLQAFAQDVVEAAEAISSRLGFRHIRPIRLEQKAAAVAEFF</sequence>
<dbReference type="InterPro" id="IPR036388">
    <property type="entry name" value="WH-like_DNA-bd_sf"/>
</dbReference>
<keyword evidence="1" id="KW-0805">Transcription regulation</keyword>
<dbReference type="Proteomes" id="UP000198284">
    <property type="component" value="Unassembled WGS sequence"/>
</dbReference>
<evidence type="ECO:0000259" key="4">
    <source>
        <dbReference type="PROSITE" id="PS51077"/>
    </source>
</evidence>
<evidence type="ECO:0000256" key="2">
    <source>
        <dbReference type="ARBA" id="ARBA00023125"/>
    </source>
</evidence>
<keyword evidence="3" id="KW-0804">Transcription</keyword>
<dbReference type="FunFam" id="1.10.10.10:FF:000056">
    <property type="entry name" value="IclR family transcriptional regulator"/>
    <property type="match status" value="1"/>
</dbReference>
<dbReference type="InterPro" id="IPR005471">
    <property type="entry name" value="Tscrpt_reg_IclR_N"/>
</dbReference>
<dbReference type="PROSITE" id="PS51078">
    <property type="entry name" value="ICLR_ED"/>
    <property type="match status" value="1"/>
</dbReference>
<dbReference type="PROSITE" id="PS51077">
    <property type="entry name" value="HTH_ICLR"/>
    <property type="match status" value="1"/>
</dbReference>
<dbReference type="Pfam" id="PF01614">
    <property type="entry name" value="IclR_C"/>
    <property type="match status" value="1"/>
</dbReference>
<feature type="domain" description="HTH iclR-type" evidence="4">
    <location>
        <begin position="14"/>
        <end position="76"/>
    </location>
</feature>
<dbReference type="InterPro" id="IPR036390">
    <property type="entry name" value="WH_DNA-bd_sf"/>
</dbReference>
<dbReference type="SUPFAM" id="SSF46785">
    <property type="entry name" value="Winged helix' DNA-binding domain"/>
    <property type="match status" value="1"/>
</dbReference>
<dbReference type="GO" id="GO:0003677">
    <property type="term" value="F:DNA binding"/>
    <property type="evidence" value="ECO:0007669"/>
    <property type="project" value="UniProtKB-KW"/>
</dbReference>
<dbReference type="SMART" id="SM00346">
    <property type="entry name" value="HTH_ICLR"/>
    <property type="match status" value="1"/>
</dbReference>
<dbReference type="InterPro" id="IPR050707">
    <property type="entry name" value="HTH_MetabolicPath_Reg"/>
</dbReference>
<gene>
    <name evidence="6" type="ORF">SAMN06265795_11013</name>
</gene>
<keyword evidence="2" id="KW-0238">DNA-binding</keyword>
<dbReference type="Pfam" id="PF09339">
    <property type="entry name" value="HTH_IclR"/>
    <property type="match status" value="1"/>
</dbReference>
<proteinExistence type="predicted"/>
<dbReference type="RefSeq" id="WP_176442493.1">
    <property type="nucleotide sequence ID" value="NZ_FZOT01000010.1"/>
</dbReference>
<keyword evidence="7" id="KW-1185">Reference proteome</keyword>
<dbReference type="InterPro" id="IPR029016">
    <property type="entry name" value="GAF-like_dom_sf"/>
</dbReference>
<evidence type="ECO:0000256" key="3">
    <source>
        <dbReference type="ARBA" id="ARBA00023163"/>
    </source>
</evidence>
<accession>A0A239IKR8</accession>
<dbReference type="EMBL" id="FZOT01000010">
    <property type="protein sequence ID" value="SNS94366.1"/>
    <property type="molecule type" value="Genomic_DNA"/>
</dbReference>
<dbReference type="SUPFAM" id="SSF55781">
    <property type="entry name" value="GAF domain-like"/>
    <property type="match status" value="1"/>
</dbReference>
<dbReference type="PANTHER" id="PTHR30136">
    <property type="entry name" value="HELIX-TURN-HELIX TRANSCRIPTIONAL REGULATOR, ICLR FAMILY"/>
    <property type="match status" value="1"/>
</dbReference>
<dbReference type="GO" id="GO:0045892">
    <property type="term" value="P:negative regulation of DNA-templated transcription"/>
    <property type="evidence" value="ECO:0007669"/>
    <property type="project" value="TreeGrafter"/>
</dbReference>
<evidence type="ECO:0000256" key="1">
    <source>
        <dbReference type="ARBA" id="ARBA00023015"/>
    </source>
</evidence>
<feature type="domain" description="IclR-ED" evidence="5">
    <location>
        <begin position="77"/>
        <end position="259"/>
    </location>
</feature>
<dbReference type="InterPro" id="IPR014757">
    <property type="entry name" value="Tscrpt_reg_IclR_C"/>
</dbReference>
<dbReference type="PANTHER" id="PTHR30136:SF35">
    <property type="entry name" value="HTH-TYPE TRANSCRIPTIONAL REGULATOR RV1719"/>
    <property type="match status" value="1"/>
</dbReference>
<dbReference type="Gene3D" id="3.30.450.40">
    <property type="match status" value="1"/>
</dbReference>
<evidence type="ECO:0000259" key="5">
    <source>
        <dbReference type="PROSITE" id="PS51078"/>
    </source>
</evidence>